<dbReference type="GO" id="GO:0016740">
    <property type="term" value="F:transferase activity"/>
    <property type="evidence" value="ECO:0007669"/>
    <property type="project" value="UniProtKB-KW"/>
</dbReference>
<proteinExistence type="predicted"/>
<name>A0A8I1L9V9_9CORY</name>
<keyword evidence="1" id="KW-0808">Transferase</keyword>
<dbReference type="Pfam" id="PF08843">
    <property type="entry name" value="AbiEii"/>
    <property type="match status" value="1"/>
</dbReference>
<protein>
    <submittedName>
        <fullName evidence="1">Nucleotidyl transferase AbiEii/AbiGii toxin family protein</fullName>
    </submittedName>
</protein>
<dbReference type="AlphaFoldDB" id="A0A8I1L9V9"/>
<evidence type="ECO:0000313" key="2">
    <source>
        <dbReference type="Proteomes" id="UP000603369"/>
    </source>
</evidence>
<dbReference type="EMBL" id="JAEHFL010000025">
    <property type="protein sequence ID" value="MBK3429113.1"/>
    <property type="molecule type" value="Genomic_DNA"/>
</dbReference>
<gene>
    <name evidence="1" type="ORF">JDP02_11450</name>
</gene>
<evidence type="ECO:0000313" key="1">
    <source>
        <dbReference type="EMBL" id="MBK3429113.1"/>
    </source>
</evidence>
<sequence length="307" mass="33833">MNPPRMKKTHTQITAALKAEAKARGAKPNDVYNQFFREVFLHELMRQDSGWVLKGGSNIYCRIPGARHTRDLDLYRQVDPTSSADAADALVRDMDTHTAGPYTFHVRRPDRRGRAGVIDSERVDVTVTHGVNNRLINFGIDVSGDLEVTGATETLTVPASYQVATEFLPPSFPVHSYPVASQLADKVCAMYERHGATPPGRASTRYHDLYDIALIASELPVSAAELSSALNTQCRVRSMTLPQRITVPDKKWESEYPLKARAFTGVRDNLRDVGEALRIAGLLLDPILGGDPATAAGVWDPVSLAWR</sequence>
<reference evidence="1 2" key="1">
    <citation type="submission" date="2020-12" db="EMBL/GenBank/DDBJ databases">
        <title>Draft genome sequence of the commensal strain Corynebacterium tuberculostearicum MFP09/CIP 102622 isolated from human skin.</title>
        <authorList>
            <person name="Boukerb A.M."/>
            <person name="Janvier X."/>
            <person name="Feuilloley M.G.J."/>
            <person name="Groboillot A."/>
        </authorList>
    </citation>
    <scope>NUCLEOTIDE SEQUENCE [LARGE SCALE GENOMIC DNA]</scope>
    <source>
        <strain evidence="1 2">CIP 102622</strain>
    </source>
</reference>
<organism evidence="1 2">
    <name type="scientific">Corynebacterium tuberculostearicum</name>
    <dbReference type="NCBI Taxonomy" id="38304"/>
    <lineage>
        <taxon>Bacteria</taxon>
        <taxon>Bacillati</taxon>
        <taxon>Actinomycetota</taxon>
        <taxon>Actinomycetes</taxon>
        <taxon>Mycobacteriales</taxon>
        <taxon>Corynebacteriaceae</taxon>
        <taxon>Corynebacterium</taxon>
    </lineage>
</organism>
<accession>A0A8I1L9V9</accession>
<dbReference type="Proteomes" id="UP000603369">
    <property type="component" value="Unassembled WGS sequence"/>
</dbReference>
<keyword evidence="2" id="KW-1185">Reference proteome</keyword>
<comment type="caution">
    <text evidence="1">The sequence shown here is derived from an EMBL/GenBank/DDBJ whole genome shotgun (WGS) entry which is preliminary data.</text>
</comment>
<dbReference type="InterPro" id="IPR014942">
    <property type="entry name" value="AbiEii"/>
</dbReference>